<proteinExistence type="predicted"/>
<feature type="domain" description="HTH gntR-type" evidence="5">
    <location>
        <begin position="21"/>
        <end position="88"/>
    </location>
</feature>
<dbReference type="Gene3D" id="1.20.120.530">
    <property type="entry name" value="GntR ligand-binding domain-like"/>
    <property type="match status" value="1"/>
</dbReference>
<keyword evidence="3" id="KW-0804">Transcription</keyword>
<sequence length="240" mass="26111">MEGNLPQDQMSPKTATLPPRAPAHQKVYHQLREAVLFGELAPGQPVTIQGLVERTGAGMTPIREAIRRLTSEGALVFQGNRRVLVPMPTIESIEELIFLRETLEPQLAARAAERADEADITALRRIDSTLDEAITRGDVAAYLQQNHAFHMKLYAVANAPILSEVAGGVWLRFGPAMRVVCGRMGTQNLPDNHKTAIDALSQGDAEAAAEAIRMDVVQGMEQLLEALNSAEPFAEAIDSK</sequence>
<dbReference type="Pfam" id="PF00392">
    <property type="entry name" value="GntR"/>
    <property type="match status" value="1"/>
</dbReference>
<dbReference type="Proteomes" id="UP000198851">
    <property type="component" value="Unassembled WGS sequence"/>
</dbReference>
<dbReference type="Pfam" id="PF07729">
    <property type="entry name" value="FCD"/>
    <property type="match status" value="1"/>
</dbReference>
<organism evidence="6 7">
    <name type="scientific">Shimia haliotis</name>
    <dbReference type="NCBI Taxonomy" id="1280847"/>
    <lineage>
        <taxon>Bacteria</taxon>
        <taxon>Pseudomonadati</taxon>
        <taxon>Pseudomonadota</taxon>
        <taxon>Alphaproteobacteria</taxon>
        <taxon>Rhodobacterales</taxon>
        <taxon>Roseobacteraceae</taxon>
    </lineage>
</organism>
<dbReference type="PANTHER" id="PTHR43537">
    <property type="entry name" value="TRANSCRIPTIONAL REGULATOR, GNTR FAMILY"/>
    <property type="match status" value="1"/>
</dbReference>
<evidence type="ECO:0000313" key="6">
    <source>
        <dbReference type="EMBL" id="SFK90672.1"/>
    </source>
</evidence>
<name>A0A1I4DAZ3_9RHOB</name>
<dbReference type="GO" id="GO:0003700">
    <property type="term" value="F:DNA-binding transcription factor activity"/>
    <property type="evidence" value="ECO:0007669"/>
    <property type="project" value="InterPro"/>
</dbReference>
<dbReference type="OrthoDB" id="9815654at2"/>
<evidence type="ECO:0000256" key="2">
    <source>
        <dbReference type="ARBA" id="ARBA00023125"/>
    </source>
</evidence>
<dbReference type="SMART" id="SM00895">
    <property type="entry name" value="FCD"/>
    <property type="match status" value="1"/>
</dbReference>
<keyword evidence="1" id="KW-0805">Transcription regulation</keyword>
<dbReference type="GO" id="GO:0003677">
    <property type="term" value="F:DNA binding"/>
    <property type="evidence" value="ECO:0007669"/>
    <property type="project" value="UniProtKB-KW"/>
</dbReference>
<feature type="compositionally biased region" description="Polar residues" evidence="4">
    <location>
        <begin position="1"/>
        <end position="14"/>
    </location>
</feature>
<dbReference type="Gene3D" id="1.10.10.10">
    <property type="entry name" value="Winged helix-like DNA-binding domain superfamily/Winged helix DNA-binding domain"/>
    <property type="match status" value="1"/>
</dbReference>
<protein>
    <submittedName>
        <fullName evidence="6">DNA-binding transcriptional regulator, GntR family</fullName>
    </submittedName>
</protein>
<dbReference type="SMART" id="SM00345">
    <property type="entry name" value="HTH_GNTR"/>
    <property type="match status" value="1"/>
</dbReference>
<dbReference type="RefSeq" id="WP_093322945.1">
    <property type="nucleotide sequence ID" value="NZ_FOSZ01000003.1"/>
</dbReference>
<accession>A0A1I4DAZ3</accession>
<dbReference type="SUPFAM" id="SSF48008">
    <property type="entry name" value="GntR ligand-binding domain-like"/>
    <property type="match status" value="1"/>
</dbReference>
<keyword evidence="2 6" id="KW-0238">DNA-binding</keyword>
<dbReference type="AlphaFoldDB" id="A0A1I4DAZ3"/>
<dbReference type="STRING" id="1280847.SAMN04488036_10347"/>
<dbReference type="InterPro" id="IPR008920">
    <property type="entry name" value="TF_FadR/GntR_C"/>
</dbReference>
<dbReference type="PANTHER" id="PTHR43537:SF39">
    <property type="entry name" value="HTH-TYPE TRANSCRIPTIONAL REGULATOR MCBR"/>
    <property type="match status" value="1"/>
</dbReference>
<dbReference type="EMBL" id="FOSZ01000003">
    <property type="protein sequence ID" value="SFK90672.1"/>
    <property type="molecule type" value="Genomic_DNA"/>
</dbReference>
<keyword evidence="7" id="KW-1185">Reference proteome</keyword>
<evidence type="ECO:0000313" key="7">
    <source>
        <dbReference type="Proteomes" id="UP000198851"/>
    </source>
</evidence>
<reference evidence="7" key="1">
    <citation type="submission" date="2016-10" db="EMBL/GenBank/DDBJ databases">
        <authorList>
            <person name="Varghese N."/>
            <person name="Submissions S."/>
        </authorList>
    </citation>
    <scope>NUCLEOTIDE SEQUENCE [LARGE SCALE GENOMIC DNA]</scope>
    <source>
        <strain evidence="7">DSM 28453</strain>
    </source>
</reference>
<evidence type="ECO:0000259" key="5">
    <source>
        <dbReference type="PROSITE" id="PS50949"/>
    </source>
</evidence>
<dbReference type="SUPFAM" id="SSF46785">
    <property type="entry name" value="Winged helix' DNA-binding domain"/>
    <property type="match status" value="1"/>
</dbReference>
<dbReference type="InterPro" id="IPR000524">
    <property type="entry name" value="Tscrpt_reg_HTH_GntR"/>
</dbReference>
<evidence type="ECO:0000256" key="4">
    <source>
        <dbReference type="SAM" id="MobiDB-lite"/>
    </source>
</evidence>
<gene>
    <name evidence="6" type="ORF">SAMN04488036_10347</name>
</gene>
<evidence type="ECO:0000256" key="1">
    <source>
        <dbReference type="ARBA" id="ARBA00023015"/>
    </source>
</evidence>
<dbReference type="InterPro" id="IPR036388">
    <property type="entry name" value="WH-like_DNA-bd_sf"/>
</dbReference>
<dbReference type="PROSITE" id="PS50949">
    <property type="entry name" value="HTH_GNTR"/>
    <property type="match status" value="1"/>
</dbReference>
<feature type="region of interest" description="Disordered" evidence="4">
    <location>
        <begin position="1"/>
        <end position="23"/>
    </location>
</feature>
<evidence type="ECO:0000256" key="3">
    <source>
        <dbReference type="ARBA" id="ARBA00023163"/>
    </source>
</evidence>
<dbReference type="InterPro" id="IPR011711">
    <property type="entry name" value="GntR_C"/>
</dbReference>
<dbReference type="InterPro" id="IPR036390">
    <property type="entry name" value="WH_DNA-bd_sf"/>
</dbReference>